<gene>
    <name evidence="1" type="ORF">C7477_11094</name>
</gene>
<sequence>MEALHSHSVLIEILIGKPGLDHAFGVFPFGIQKGQDYRVAVSALYDHMLPQLSLSLKSEAKGCSFGFDVAAVAAPFTTPDFQSFKGIAHQQIKRFRSASRSLKNWKEQNIADFNRPVFFVGLHQGDLAKQRG</sequence>
<proteinExistence type="predicted"/>
<protein>
    <submittedName>
        <fullName evidence="1">Uncharacterized protein</fullName>
    </submittedName>
</protein>
<evidence type="ECO:0000313" key="2">
    <source>
        <dbReference type="Proteomes" id="UP000247454"/>
    </source>
</evidence>
<comment type="caution">
    <text evidence="1">The sequence shown here is derived from an EMBL/GenBank/DDBJ whole genome shotgun (WGS) entry which is preliminary data.</text>
</comment>
<accession>A0A318T205</accession>
<keyword evidence="2" id="KW-1185">Reference proteome</keyword>
<dbReference type="EMBL" id="QJTF01000010">
    <property type="protein sequence ID" value="PYE87909.1"/>
    <property type="molecule type" value="Genomic_DNA"/>
</dbReference>
<organism evidence="1 2">
    <name type="scientific">Phyllobacterium leguminum</name>
    <dbReference type="NCBI Taxonomy" id="314237"/>
    <lineage>
        <taxon>Bacteria</taxon>
        <taxon>Pseudomonadati</taxon>
        <taxon>Pseudomonadota</taxon>
        <taxon>Alphaproteobacteria</taxon>
        <taxon>Hyphomicrobiales</taxon>
        <taxon>Phyllobacteriaceae</taxon>
        <taxon>Phyllobacterium</taxon>
    </lineage>
</organism>
<evidence type="ECO:0000313" key="1">
    <source>
        <dbReference type="EMBL" id="PYE87909.1"/>
    </source>
</evidence>
<dbReference type="AlphaFoldDB" id="A0A318T205"/>
<dbReference type="Proteomes" id="UP000247454">
    <property type="component" value="Unassembled WGS sequence"/>
</dbReference>
<reference evidence="1 2" key="1">
    <citation type="submission" date="2018-06" db="EMBL/GenBank/DDBJ databases">
        <title>Genomic Encyclopedia of Type Strains, Phase III (KMG-III): the genomes of soil and plant-associated and newly described type strains.</title>
        <authorList>
            <person name="Whitman W."/>
        </authorList>
    </citation>
    <scope>NUCLEOTIDE SEQUENCE [LARGE SCALE GENOMIC DNA]</scope>
    <source>
        <strain evidence="1 2">ORS 1419</strain>
    </source>
</reference>
<name>A0A318T205_9HYPH</name>